<feature type="region of interest" description="Disordered" evidence="1">
    <location>
        <begin position="1"/>
        <end position="42"/>
    </location>
</feature>
<evidence type="ECO:0000313" key="2">
    <source>
        <dbReference type="EMBL" id="CAG8739043.1"/>
    </source>
</evidence>
<feature type="non-terminal residue" evidence="2">
    <location>
        <position position="104"/>
    </location>
</feature>
<reference evidence="2" key="1">
    <citation type="submission" date="2021-06" db="EMBL/GenBank/DDBJ databases">
        <authorList>
            <person name="Kallberg Y."/>
            <person name="Tangrot J."/>
            <person name="Rosling A."/>
        </authorList>
    </citation>
    <scope>NUCLEOTIDE SEQUENCE</scope>
    <source>
        <strain evidence="2">IN212</strain>
    </source>
</reference>
<feature type="region of interest" description="Disordered" evidence="1">
    <location>
        <begin position="66"/>
        <end position="104"/>
    </location>
</feature>
<proteinExistence type="predicted"/>
<feature type="compositionally biased region" description="Basic residues" evidence="1">
    <location>
        <begin position="79"/>
        <end position="91"/>
    </location>
</feature>
<gene>
    <name evidence="2" type="ORF">RFULGI_LOCUS12712</name>
</gene>
<dbReference type="EMBL" id="CAJVPZ010031330">
    <property type="protein sequence ID" value="CAG8739043.1"/>
    <property type="molecule type" value="Genomic_DNA"/>
</dbReference>
<dbReference type="Proteomes" id="UP000789396">
    <property type="component" value="Unassembled WGS sequence"/>
</dbReference>
<accession>A0A9N9NK82</accession>
<sequence length="104" mass="11713">MSSRNAKKCANEKISTTNSNKRGRKKKEIVDPPDDPYDPLDSVFISRSDITSVKKGYKKQQEIVASTSLSVHNDDKAQNKNKRGRKKKQKKTVPQPSLIVTKLS</sequence>
<evidence type="ECO:0000313" key="3">
    <source>
        <dbReference type="Proteomes" id="UP000789396"/>
    </source>
</evidence>
<keyword evidence="3" id="KW-1185">Reference proteome</keyword>
<evidence type="ECO:0000256" key="1">
    <source>
        <dbReference type="SAM" id="MobiDB-lite"/>
    </source>
</evidence>
<dbReference type="AlphaFoldDB" id="A0A9N9NK82"/>
<comment type="caution">
    <text evidence="2">The sequence shown here is derived from an EMBL/GenBank/DDBJ whole genome shotgun (WGS) entry which is preliminary data.</text>
</comment>
<organism evidence="2 3">
    <name type="scientific">Racocetra fulgida</name>
    <dbReference type="NCBI Taxonomy" id="60492"/>
    <lineage>
        <taxon>Eukaryota</taxon>
        <taxon>Fungi</taxon>
        <taxon>Fungi incertae sedis</taxon>
        <taxon>Mucoromycota</taxon>
        <taxon>Glomeromycotina</taxon>
        <taxon>Glomeromycetes</taxon>
        <taxon>Diversisporales</taxon>
        <taxon>Gigasporaceae</taxon>
        <taxon>Racocetra</taxon>
    </lineage>
</organism>
<dbReference type="OrthoDB" id="2484150at2759"/>
<protein>
    <submittedName>
        <fullName evidence="2">7806_t:CDS:1</fullName>
    </submittedName>
</protein>
<name>A0A9N9NK82_9GLOM</name>